<dbReference type="InterPro" id="IPR013783">
    <property type="entry name" value="Ig-like_fold"/>
</dbReference>
<dbReference type="InterPro" id="IPR036179">
    <property type="entry name" value="Ig-like_dom_sf"/>
</dbReference>
<feature type="domain" description="Ig-like" evidence="7">
    <location>
        <begin position="58"/>
        <end position="148"/>
    </location>
</feature>
<dbReference type="PROSITE" id="PS50835">
    <property type="entry name" value="IG_LIKE"/>
    <property type="match status" value="3"/>
</dbReference>
<evidence type="ECO:0000256" key="6">
    <source>
        <dbReference type="SAM" id="Phobius"/>
    </source>
</evidence>
<keyword evidence="2" id="KW-1015">Disulfide bond</keyword>
<dbReference type="InterPro" id="IPR013098">
    <property type="entry name" value="Ig_I-set"/>
</dbReference>
<feature type="transmembrane region" description="Helical" evidence="6">
    <location>
        <begin position="349"/>
        <end position="370"/>
    </location>
</feature>
<evidence type="ECO:0000256" key="5">
    <source>
        <dbReference type="SAM" id="MobiDB-lite"/>
    </source>
</evidence>
<dbReference type="PANTHER" id="PTHR44337">
    <property type="entry name" value="CARCINOEMBRYONIC ANTIGEN-RELATED CELL ADHESION MOLECULE 8"/>
    <property type="match status" value="1"/>
</dbReference>
<organism evidence="8 9">
    <name type="scientific">Aplysia californica</name>
    <name type="common">California sea hare</name>
    <dbReference type="NCBI Taxonomy" id="6500"/>
    <lineage>
        <taxon>Eukaryota</taxon>
        <taxon>Metazoa</taxon>
        <taxon>Spiralia</taxon>
        <taxon>Lophotrochozoa</taxon>
        <taxon>Mollusca</taxon>
        <taxon>Gastropoda</taxon>
        <taxon>Heterobranchia</taxon>
        <taxon>Euthyneura</taxon>
        <taxon>Tectipleura</taxon>
        <taxon>Aplysiida</taxon>
        <taxon>Aplysioidea</taxon>
        <taxon>Aplysiidae</taxon>
        <taxon>Aplysia</taxon>
    </lineage>
</organism>
<gene>
    <name evidence="9" type="primary">LOC101861338</name>
</gene>
<evidence type="ECO:0000313" key="9">
    <source>
        <dbReference type="RefSeq" id="XP_005112272.1"/>
    </source>
</evidence>
<dbReference type="PANTHER" id="PTHR44337:SF20">
    <property type="entry name" value="CARCINOEMBRYONIC ANTIGEN-RELATED CELL ADHESION MOLECULE 5-RELATED"/>
    <property type="match status" value="1"/>
</dbReference>
<dbReference type="InterPro" id="IPR003599">
    <property type="entry name" value="Ig_sub"/>
</dbReference>
<dbReference type="SUPFAM" id="SSF48726">
    <property type="entry name" value="Immunoglobulin"/>
    <property type="match status" value="2"/>
</dbReference>
<feature type="transmembrane region" description="Helical" evidence="6">
    <location>
        <begin position="26"/>
        <end position="46"/>
    </location>
</feature>
<keyword evidence="6" id="KW-0472">Membrane</keyword>
<dbReference type="CDD" id="cd00096">
    <property type="entry name" value="Ig"/>
    <property type="match status" value="2"/>
</dbReference>
<sequence length="411" mass="46424">MRRLCSLKEGWIRPSEVAGEKQITALLWKMALFFSFAVLFVVFPALHCQSGDTLTVSPTVRELFMKDGVMQYLNCSSTSLKKDAKLEWTLPKDTLRIEKIEAKKSIGGSLNLEHNIMIPSFSSQYSGKYTCSLMLNNVAETTYDITLTAIKENKTEPRFYMGNDTATLSCSISIPGSSSRKIEGPIWFKNGTKVSELKDADRFESSLENKTLVISETTRQDAGLYVAQFEIDGSEKYDCQVAYIAGPLVLDFEKSKNLIQEDNMELRCQVKGYPYAVVTWFKDDQKLNVSKDNDRIQQTPLDGYQNARLTIKNVEFSDAGEYRCEAYTESLNETNAKTIVVRVKDKLAALWPFLGIVCEVFILCTIIFIYEKKRNRQAEQADNDAQEADGATTDNVEGLRHRNTPANNPRA</sequence>
<dbReference type="Pfam" id="PF07679">
    <property type="entry name" value="I-set"/>
    <property type="match status" value="1"/>
</dbReference>
<evidence type="ECO:0000256" key="2">
    <source>
        <dbReference type="ARBA" id="ARBA00023157"/>
    </source>
</evidence>
<evidence type="ECO:0000256" key="4">
    <source>
        <dbReference type="ARBA" id="ARBA00023319"/>
    </source>
</evidence>
<dbReference type="InterPro" id="IPR003598">
    <property type="entry name" value="Ig_sub2"/>
</dbReference>
<dbReference type="InterPro" id="IPR052598">
    <property type="entry name" value="IgSF_CEA-related"/>
</dbReference>
<evidence type="ECO:0000259" key="7">
    <source>
        <dbReference type="PROSITE" id="PS50835"/>
    </source>
</evidence>
<keyword evidence="6" id="KW-0812">Transmembrane</keyword>
<dbReference type="InterPro" id="IPR007110">
    <property type="entry name" value="Ig-like_dom"/>
</dbReference>
<dbReference type="SMART" id="SM00409">
    <property type="entry name" value="IG"/>
    <property type="match status" value="3"/>
</dbReference>
<keyword evidence="4" id="KW-0393">Immunoglobulin domain</keyword>
<feature type="domain" description="Ig-like" evidence="7">
    <location>
        <begin position="247"/>
        <end position="340"/>
    </location>
</feature>
<feature type="region of interest" description="Disordered" evidence="5">
    <location>
        <begin position="378"/>
        <end position="411"/>
    </location>
</feature>
<evidence type="ECO:0000313" key="8">
    <source>
        <dbReference type="Proteomes" id="UP000694888"/>
    </source>
</evidence>
<name>A0ABM0K9N9_APLCA</name>
<dbReference type="Proteomes" id="UP000694888">
    <property type="component" value="Unplaced"/>
</dbReference>
<dbReference type="RefSeq" id="XP_005112272.1">
    <property type="nucleotide sequence ID" value="XM_005112215.3"/>
</dbReference>
<keyword evidence="6" id="KW-1133">Transmembrane helix</keyword>
<dbReference type="SMART" id="SM00408">
    <property type="entry name" value="IGc2"/>
    <property type="match status" value="1"/>
</dbReference>
<evidence type="ECO:0000256" key="3">
    <source>
        <dbReference type="ARBA" id="ARBA00023180"/>
    </source>
</evidence>
<keyword evidence="1" id="KW-0732">Signal</keyword>
<keyword evidence="8" id="KW-1185">Reference proteome</keyword>
<reference evidence="9" key="1">
    <citation type="submission" date="2025-08" db="UniProtKB">
        <authorList>
            <consortium name="RefSeq"/>
        </authorList>
    </citation>
    <scope>IDENTIFICATION</scope>
</reference>
<protein>
    <submittedName>
        <fullName evidence="9">Neuroplastin isoform X1</fullName>
    </submittedName>
</protein>
<dbReference type="Gene3D" id="2.60.40.10">
    <property type="entry name" value="Immunoglobulins"/>
    <property type="match status" value="2"/>
</dbReference>
<accession>A0ABM0K9N9</accession>
<feature type="domain" description="Ig-like" evidence="7">
    <location>
        <begin position="162"/>
        <end position="241"/>
    </location>
</feature>
<evidence type="ECO:0000256" key="1">
    <source>
        <dbReference type="ARBA" id="ARBA00022729"/>
    </source>
</evidence>
<dbReference type="GeneID" id="101861338"/>
<keyword evidence="3" id="KW-0325">Glycoprotein</keyword>
<proteinExistence type="predicted"/>